<evidence type="ECO:0000313" key="3">
    <source>
        <dbReference type="Proteomes" id="UP001589613"/>
    </source>
</evidence>
<dbReference type="EMBL" id="JBHMAX010000028">
    <property type="protein sequence ID" value="MFB9733281.1"/>
    <property type="molecule type" value="Genomic_DNA"/>
</dbReference>
<keyword evidence="3" id="KW-1185">Reference proteome</keyword>
<accession>A0ABV5V642</accession>
<comment type="caution">
    <text evidence="2">The sequence shown here is derived from an EMBL/GenBank/DDBJ whole genome shotgun (WGS) entry which is preliminary data.</text>
</comment>
<dbReference type="PANTHER" id="PTHR35807">
    <property type="entry name" value="TRANSCRIPTIONAL REGULATOR REDD-RELATED"/>
    <property type="match status" value="1"/>
</dbReference>
<sequence>MSDGLLRALAADDGHADAPVVHLLGHPRVSLGGRELRLADRGLRLLSFVALNEGVIDRRLAASTLWPDDDDVHAAANLRTALWRVNTAGTHLVDATRTSLRLAPGVQVDTRLLGGWAARVISRTSSPRDLCHGCWDLCRLDLLPGWYDDWIVDERERLRQRLLHALEVTAGSLLTSGRCAEAVDVALLVVRADPLRESAHEVLIGAYLAEGNREQAFRAFGRLRTTLRRELGVEPSTRLVHRLRSERCEAALG</sequence>
<gene>
    <name evidence="2" type="ORF">ACFFN0_14630</name>
</gene>
<evidence type="ECO:0000313" key="2">
    <source>
        <dbReference type="EMBL" id="MFB9733281.1"/>
    </source>
</evidence>
<organism evidence="2 3">
    <name type="scientific">Ornithinimicrobium kibberense</name>
    <dbReference type="NCBI Taxonomy" id="282060"/>
    <lineage>
        <taxon>Bacteria</taxon>
        <taxon>Bacillati</taxon>
        <taxon>Actinomycetota</taxon>
        <taxon>Actinomycetes</taxon>
        <taxon>Micrococcales</taxon>
        <taxon>Ornithinimicrobiaceae</taxon>
        <taxon>Ornithinimicrobium</taxon>
    </lineage>
</organism>
<dbReference type="SUPFAM" id="SSF48452">
    <property type="entry name" value="TPR-like"/>
    <property type="match status" value="1"/>
</dbReference>
<proteinExistence type="predicted"/>
<dbReference type="Gene3D" id="1.25.40.10">
    <property type="entry name" value="Tetratricopeptide repeat domain"/>
    <property type="match status" value="1"/>
</dbReference>
<dbReference type="InterPro" id="IPR051677">
    <property type="entry name" value="AfsR-DnrI-RedD_regulator"/>
</dbReference>
<dbReference type="RefSeq" id="WP_141338611.1">
    <property type="nucleotide sequence ID" value="NZ_JBHMAX010000028.1"/>
</dbReference>
<name>A0ABV5V642_9MICO</name>
<dbReference type="SMART" id="SM01043">
    <property type="entry name" value="BTAD"/>
    <property type="match status" value="1"/>
</dbReference>
<feature type="domain" description="Bacterial transcriptional activator" evidence="1">
    <location>
        <begin position="108"/>
        <end position="244"/>
    </location>
</feature>
<evidence type="ECO:0000259" key="1">
    <source>
        <dbReference type="SMART" id="SM01043"/>
    </source>
</evidence>
<dbReference type="InterPro" id="IPR005158">
    <property type="entry name" value="BTAD"/>
</dbReference>
<reference evidence="2 3" key="1">
    <citation type="submission" date="2024-09" db="EMBL/GenBank/DDBJ databases">
        <authorList>
            <person name="Sun Q."/>
            <person name="Mori K."/>
        </authorList>
    </citation>
    <scope>NUCLEOTIDE SEQUENCE [LARGE SCALE GENOMIC DNA]</scope>
    <source>
        <strain evidence="2 3">JCM 12763</strain>
    </source>
</reference>
<dbReference type="InterPro" id="IPR011990">
    <property type="entry name" value="TPR-like_helical_dom_sf"/>
</dbReference>
<dbReference type="Proteomes" id="UP001589613">
    <property type="component" value="Unassembled WGS sequence"/>
</dbReference>
<protein>
    <submittedName>
        <fullName evidence="2">BTAD domain-containing putative transcriptional regulator</fullName>
    </submittedName>
</protein>
<dbReference type="Pfam" id="PF03704">
    <property type="entry name" value="BTAD"/>
    <property type="match status" value="1"/>
</dbReference>